<feature type="compositionally biased region" description="Basic and acidic residues" evidence="2">
    <location>
        <begin position="851"/>
        <end position="867"/>
    </location>
</feature>
<keyword evidence="1" id="KW-0175">Coiled coil</keyword>
<organism evidence="3 4">
    <name type="scientific">Capronia coronata CBS 617.96</name>
    <dbReference type="NCBI Taxonomy" id="1182541"/>
    <lineage>
        <taxon>Eukaryota</taxon>
        <taxon>Fungi</taxon>
        <taxon>Dikarya</taxon>
        <taxon>Ascomycota</taxon>
        <taxon>Pezizomycotina</taxon>
        <taxon>Eurotiomycetes</taxon>
        <taxon>Chaetothyriomycetidae</taxon>
        <taxon>Chaetothyriales</taxon>
        <taxon>Herpotrichiellaceae</taxon>
        <taxon>Capronia</taxon>
    </lineage>
</organism>
<dbReference type="Proteomes" id="UP000019484">
    <property type="component" value="Unassembled WGS sequence"/>
</dbReference>
<feature type="region of interest" description="Disordered" evidence="2">
    <location>
        <begin position="596"/>
        <end position="678"/>
    </location>
</feature>
<name>W9YY43_9EURO</name>
<dbReference type="EMBL" id="AMWN01000002">
    <property type="protein sequence ID" value="EXJ94605.1"/>
    <property type="molecule type" value="Genomic_DNA"/>
</dbReference>
<evidence type="ECO:0000313" key="4">
    <source>
        <dbReference type="Proteomes" id="UP000019484"/>
    </source>
</evidence>
<dbReference type="GeneID" id="19157898"/>
<dbReference type="RefSeq" id="XP_007722099.1">
    <property type="nucleotide sequence ID" value="XM_007723909.1"/>
</dbReference>
<feature type="compositionally biased region" description="Acidic residues" evidence="2">
    <location>
        <begin position="868"/>
        <end position="877"/>
    </location>
</feature>
<sequence>MKPSDKKRSVPNGGLGGLVLPQLGAGGREVADVASQPPSKKSESRRRPPPIRIFCGGDNDPTWPAPAYGGSSIGLGGLWTPNTPTDRLGLSYLAERDLSPGSAPWTSHHESAAPRAPCCSLPETPISPLNSPPVELPGSLLQPSQGFPQTTPISPPPSLRIVRRDTEDSTVSSVPTLSTSLSSDVDTMETFRNLTTPLRKHDRTPDSTMPGYVIGSRADEGDSSITKPLSAMSIDELLDSLPECNPSVVTQLWLPAVRAQFQKMIDLLNDVGELKIESSLNQIAFQKDLKSFSDEIRLIATSYHKVLESAESLVERDTKVCHERLKELEAQVEEALNKMEAKDEEIAEQARTNADLTHTIRDIVHILGSFIHDYVSSWVGSINEPRTEQVLEIISDYARYSDCKNESIPYVRVPKSTIAQYTKEVRESQAVAKEYRELLHEQSAMIHEHSRNLDVYTNKYEVAVRVIKEREHEVLLLVQNTDTLTSRLEECEAALAQSQESIAELESSAGRYDELRGNMESLKIAHTLEIGQRDEEIARLRQMLGSAREEVFARRADVKNIISQTQAGLAVPDMPSAATARAGPTSKALRFFGMDRDKERGRRPALPSSQSMIGFTSSHHDATTQPLDTRYSSKEVAPVKSKSFLRNVSPLGRRRQAQTTPNTPVDSSDSGSGSMASLPVHVGISPRSDSLGATQRHGVLASPINTRKALPQPPARPQPQFASAARLAAITQAVESPNAMQIASDYLEHSILGQTQTVARRVLSKIPELSIHSPSQAGDATDDRLSGSDNDNVDDDEAESVASSDREVYRKSVCALDMLNASTLPCSETETETEFERILRGVGVGVTGKRGGNEQQEREYRGHHHDEEDGYVDGDDDELQTGVARVLHLRRGNHDLRALRDREQDGSGSDRDRDRDHDRRERYRYSFLSDASGERSEGSEPKTVAQLYHQGGHRHI</sequence>
<feature type="region of interest" description="Disordered" evidence="2">
    <location>
        <begin position="198"/>
        <end position="220"/>
    </location>
</feature>
<reference evidence="3 4" key="1">
    <citation type="submission" date="2013-03" db="EMBL/GenBank/DDBJ databases">
        <title>The Genome Sequence of Capronia coronata CBS 617.96.</title>
        <authorList>
            <consortium name="The Broad Institute Genomics Platform"/>
            <person name="Cuomo C."/>
            <person name="de Hoog S."/>
            <person name="Gorbushina A."/>
            <person name="Walker B."/>
            <person name="Young S.K."/>
            <person name="Zeng Q."/>
            <person name="Gargeya S."/>
            <person name="Fitzgerald M."/>
            <person name="Haas B."/>
            <person name="Abouelleil A."/>
            <person name="Allen A.W."/>
            <person name="Alvarado L."/>
            <person name="Arachchi H.M."/>
            <person name="Berlin A.M."/>
            <person name="Chapman S.B."/>
            <person name="Gainer-Dewar J."/>
            <person name="Goldberg J."/>
            <person name="Griggs A."/>
            <person name="Gujja S."/>
            <person name="Hansen M."/>
            <person name="Howarth C."/>
            <person name="Imamovic A."/>
            <person name="Ireland A."/>
            <person name="Larimer J."/>
            <person name="McCowan C."/>
            <person name="Murphy C."/>
            <person name="Pearson M."/>
            <person name="Poon T.W."/>
            <person name="Priest M."/>
            <person name="Roberts A."/>
            <person name="Saif S."/>
            <person name="Shea T."/>
            <person name="Sisk P."/>
            <person name="Sykes S."/>
            <person name="Wortman J."/>
            <person name="Nusbaum C."/>
            <person name="Birren B."/>
        </authorList>
    </citation>
    <scope>NUCLEOTIDE SEQUENCE [LARGE SCALE GENOMIC DNA]</scope>
    <source>
        <strain evidence="3 4">CBS 617.96</strain>
    </source>
</reference>
<comment type="caution">
    <text evidence="3">The sequence shown here is derived from an EMBL/GenBank/DDBJ whole genome shotgun (WGS) entry which is preliminary data.</text>
</comment>
<dbReference type="eggNOG" id="ENOG502RV2B">
    <property type="taxonomic scope" value="Eukaryota"/>
</dbReference>
<feature type="region of interest" description="Disordered" evidence="2">
    <location>
        <begin position="1"/>
        <end position="68"/>
    </location>
</feature>
<feature type="coiled-coil region" evidence="1">
    <location>
        <begin position="318"/>
        <end position="352"/>
    </location>
</feature>
<dbReference type="OrthoDB" id="4117168at2759"/>
<evidence type="ECO:0000256" key="1">
    <source>
        <dbReference type="SAM" id="Coils"/>
    </source>
</evidence>
<proteinExistence type="predicted"/>
<dbReference type="AlphaFoldDB" id="W9YY43"/>
<feature type="region of interest" description="Disordered" evidence="2">
    <location>
        <begin position="770"/>
        <end position="806"/>
    </location>
</feature>
<gene>
    <name evidence="3" type="ORF">A1O1_03001</name>
</gene>
<dbReference type="HOGENOM" id="CLU_331202_0_0_1"/>
<evidence type="ECO:0000256" key="2">
    <source>
        <dbReference type="SAM" id="MobiDB-lite"/>
    </source>
</evidence>
<keyword evidence="4" id="KW-1185">Reference proteome</keyword>
<evidence type="ECO:0000313" key="3">
    <source>
        <dbReference type="EMBL" id="EXJ94605.1"/>
    </source>
</evidence>
<feature type="compositionally biased region" description="Basic and acidic residues" evidence="2">
    <location>
        <begin position="898"/>
        <end position="924"/>
    </location>
</feature>
<feature type="compositionally biased region" description="Polar residues" evidence="2">
    <location>
        <begin position="607"/>
        <end position="627"/>
    </location>
</feature>
<accession>W9YY43</accession>
<feature type="region of interest" description="Disordered" evidence="2">
    <location>
        <begin position="845"/>
        <end position="877"/>
    </location>
</feature>
<feature type="region of interest" description="Disordered" evidence="2">
    <location>
        <begin position="898"/>
        <end position="956"/>
    </location>
</feature>
<protein>
    <submittedName>
        <fullName evidence="3">Uncharacterized protein</fullName>
    </submittedName>
</protein>